<protein>
    <submittedName>
        <fullName evidence="1">3008_t:CDS:1</fullName>
    </submittedName>
</protein>
<feature type="non-terminal residue" evidence="1">
    <location>
        <position position="1"/>
    </location>
</feature>
<dbReference type="OrthoDB" id="2429744at2759"/>
<reference evidence="1" key="1">
    <citation type="submission" date="2021-06" db="EMBL/GenBank/DDBJ databases">
        <authorList>
            <person name="Kallberg Y."/>
            <person name="Tangrot J."/>
            <person name="Rosling A."/>
        </authorList>
    </citation>
    <scope>NUCLEOTIDE SEQUENCE</scope>
    <source>
        <strain evidence="1">IN212</strain>
    </source>
</reference>
<dbReference type="Proteomes" id="UP000789396">
    <property type="component" value="Unassembled WGS sequence"/>
</dbReference>
<keyword evidence="2" id="KW-1185">Reference proteome</keyword>
<organism evidence="1 2">
    <name type="scientific">Racocetra fulgida</name>
    <dbReference type="NCBI Taxonomy" id="60492"/>
    <lineage>
        <taxon>Eukaryota</taxon>
        <taxon>Fungi</taxon>
        <taxon>Fungi incertae sedis</taxon>
        <taxon>Mucoromycota</taxon>
        <taxon>Glomeromycotina</taxon>
        <taxon>Glomeromycetes</taxon>
        <taxon>Diversisporales</taxon>
        <taxon>Gigasporaceae</taxon>
        <taxon>Racocetra</taxon>
    </lineage>
</organism>
<dbReference type="AlphaFoldDB" id="A0A9N9NHJ7"/>
<evidence type="ECO:0000313" key="2">
    <source>
        <dbReference type="Proteomes" id="UP000789396"/>
    </source>
</evidence>
<gene>
    <name evidence="1" type="ORF">RFULGI_LOCUS12343</name>
</gene>
<comment type="caution">
    <text evidence="1">The sequence shown here is derived from an EMBL/GenBank/DDBJ whole genome shotgun (WGS) entry which is preliminary data.</text>
</comment>
<proteinExistence type="predicted"/>
<sequence>ANHPSVVFENANKNVASSEAANVNILDISAFNAAEAATAVDKEQHTTFLLGKRNFLNYRGNIPFLVLENAVKNIASSEAAHINQFDLEALNSAENAASVNNEKHTTFLFGKRNPFIVLENADENIASAEAAHVNQFDVHALNAAEAANSAEREQHDTFLLGKRMILYQDPDRYTASSEAANVNQFDVHALNAAEAANSVEKRIILYQNPDKHTASAEAANVNQLDVHALNAAEAANNEEKEQHTTFLLGKRNFLNYGRGIPFVVFENANENT</sequence>
<accession>A0A9N9NHJ7</accession>
<evidence type="ECO:0000313" key="1">
    <source>
        <dbReference type="EMBL" id="CAG8733780.1"/>
    </source>
</evidence>
<name>A0A9N9NHJ7_9GLOM</name>
<dbReference type="EMBL" id="CAJVPZ010029274">
    <property type="protein sequence ID" value="CAG8733780.1"/>
    <property type="molecule type" value="Genomic_DNA"/>
</dbReference>